<sequence>MNGKVIKEKSFRFAVRVVMLYKYLKSEKKEYILSKQLLCSGTSIGANVRESQNAESKADFIHKLAISQKEADETLYWLELLKETDYITREEFNSLESDATELLKIIRSIILTTKNNKGIKG</sequence>
<dbReference type="SUPFAM" id="SSF158446">
    <property type="entry name" value="IVS-encoded protein-like"/>
    <property type="match status" value="1"/>
</dbReference>
<dbReference type="EMBL" id="QQWG01000009">
    <property type="protein sequence ID" value="RRG21201.1"/>
    <property type="molecule type" value="Genomic_DNA"/>
</dbReference>
<comment type="caution">
    <text evidence="1">The sequence shown here is derived from an EMBL/GenBank/DDBJ whole genome shotgun (WGS) entry which is preliminary data.</text>
</comment>
<gene>
    <name evidence="1" type="ORF">DWB61_10725</name>
</gene>
<dbReference type="PANTHER" id="PTHR38471">
    <property type="entry name" value="FOUR HELIX BUNDLE PROTEIN"/>
    <property type="match status" value="1"/>
</dbReference>
<dbReference type="Gene3D" id="1.20.1440.60">
    <property type="entry name" value="23S rRNA-intervening sequence"/>
    <property type="match status" value="1"/>
</dbReference>
<dbReference type="PANTHER" id="PTHR38471:SF2">
    <property type="entry name" value="FOUR HELIX BUNDLE PROTEIN"/>
    <property type="match status" value="1"/>
</dbReference>
<evidence type="ECO:0000313" key="1">
    <source>
        <dbReference type="EMBL" id="RRG21201.1"/>
    </source>
</evidence>
<reference evidence="1 2" key="1">
    <citation type="submission" date="2018-07" db="EMBL/GenBank/DDBJ databases">
        <title>Draft genome sequence of Ancylomarina sp. M1P.</title>
        <authorList>
            <person name="Yadav S."/>
            <person name="Villanueva L."/>
            <person name="Damste J.S.S."/>
        </authorList>
    </citation>
    <scope>NUCLEOTIDE SEQUENCE [LARGE SCALE GENOMIC DNA]</scope>
    <source>
        <strain evidence="1 2">M1P</strain>
    </source>
</reference>
<dbReference type="RefSeq" id="WP_125030893.1">
    <property type="nucleotide sequence ID" value="NZ_JAPXVP010000008.1"/>
</dbReference>
<keyword evidence="2" id="KW-1185">Reference proteome</keyword>
<dbReference type="InterPro" id="IPR036583">
    <property type="entry name" value="23S_rRNA_IVS_sf"/>
</dbReference>
<protein>
    <submittedName>
        <fullName evidence="1">Four helix bundle protein</fullName>
    </submittedName>
</protein>
<evidence type="ECO:0000313" key="2">
    <source>
        <dbReference type="Proteomes" id="UP000285794"/>
    </source>
</evidence>
<dbReference type="InterPro" id="IPR012657">
    <property type="entry name" value="23S_rRNA-intervening_sequence"/>
</dbReference>
<dbReference type="Proteomes" id="UP000285794">
    <property type="component" value="Unassembled WGS sequence"/>
</dbReference>
<organism evidence="1 2">
    <name type="scientific">Ancylomarina euxinus</name>
    <dbReference type="NCBI Taxonomy" id="2283627"/>
    <lineage>
        <taxon>Bacteria</taxon>
        <taxon>Pseudomonadati</taxon>
        <taxon>Bacteroidota</taxon>
        <taxon>Bacteroidia</taxon>
        <taxon>Marinilabiliales</taxon>
        <taxon>Marinifilaceae</taxon>
        <taxon>Ancylomarina</taxon>
    </lineage>
</organism>
<dbReference type="AlphaFoldDB" id="A0A425Y0G2"/>
<dbReference type="OrthoDB" id="285993at2"/>
<proteinExistence type="predicted"/>
<accession>A0A425Y0G2</accession>
<dbReference type="PIRSF" id="PIRSF035652">
    <property type="entry name" value="CHP02436"/>
    <property type="match status" value="1"/>
</dbReference>
<name>A0A425Y0G2_9BACT</name>
<dbReference type="Pfam" id="PF05635">
    <property type="entry name" value="23S_rRNA_IVP"/>
    <property type="match status" value="1"/>
</dbReference>
<dbReference type="NCBIfam" id="TIGR02436">
    <property type="entry name" value="four helix bundle protein"/>
    <property type="match status" value="1"/>
</dbReference>